<dbReference type="Pfam" id="PF08445">
    <property type="entry name" value="FR47"/>
    <property type="match status" value="1"/>
</dbReference>
<organism evidence="2 3">
    <name type="scientific">Halalkalibacter alkalisediminis</name>
    <dbReference type="NCBI Taxonomy" id="935616"/>
    <lineage>
        <taxon>Bacteria</taxon>
        <taxon>Bacillati</taxon>
        <taxon>Bacillota</taxon>
        <taxon>Bacilli</taxon>
        <taxon>Bacillales</taxon>
        <taxon>Bacillaceae</taxon>
        <taxon>Halalkalibacter</taxon>
    </lineage>
</organism>
<dbReference type="InterPro" id="IPR016181">
    <property type="entry name" value="Acyl_CoA_acyltransferase"/>
</dbReference>
<dbReference type="SUPFAM" id="SSF55729">
    <property type="entry name" value="Acyl-CoA N-acyltransferases (Nat)"/>
    <property type="match status" value="1"/>
</dbReference>
<sequence>MIRLLSQHDYTSCLDLIKERPAENLFLISDIETFGFEEDFQQVWGDFTEDGELRAILLHYEGNFIPYSSGDFDAKGFAEIFSASKQAVMLSGLDKITSKILHYITVSLKDPRKLYYAKCSNASKLQQSKPQHVKIATLADINRICELYTKIKEFERPSSPEERKRSMEKGVSRTYYVEEKGEMVSAVSTAAENNYSAMVVGVCTLDSHKRKGLASRCLSKLCHDLLAEGKSLCLFYDNPEAGRIYKRLGFEDMDRWTMIMRK</sequence>
<keyword evidence="3" id="KW-1185">Reference proteome</keyword>
<evidence type="ECO:0000259" key="1">
    <source>
        <dbReference type="PROSITE" id="PS51186"/>
    </source>
</evidence>
<dbReference type="PROSITE" id="PS51186">
    <property type="entry name" value="GNAT"/>
    <property type="match status" value="1"/>
</dbReference>
<accession>A0ABV6NLP7</accession>
<dbReference type="InterPro" id="IPR013653">
    <property type="entry name" value="GCN5-like_dom"/>
</dbReference>
<feature type="domain" description="N-acetyltransferase" evidence="1">
    <location>
        <begin position="131"/>
        <end position="262"/>
    </location>
</feature>
<protein>
    <submittedName>
        <fullName evidence="2">GNAT family N-acetyltransferase</fullName>
    </submittedName>
</protein>
<dbReference type="EMBL" id="JBHLTR010000082">
    <property type="protein sequence ID" value="MFC0561700.1"/>
    <property type="molecule type" value="Genomic_DNA"/>
</dbReference>
<gene>
    <name evidence="2" type="ORF">ACFFH4_22720</name>
</gene>
<evidence type="ECO:0000313" key="3">
    <source>
        <dbReference type="Proteomes" id="UP001589833"/>
    </source>
</evidence>
<comment type="caution">
    <text evidence="2">The sequence shown here is derived from an EMBL/GenBank/DDBJ whole genome shotgun (WGS) entry which is preliminary data.</text>
</comment>
<name>A0ABV6NLP7_9BACI</name>
<proteinExistence type="predicted"/>
<dbReference type="RefSeq" id="WP_273843605.1">
    <property type="nucleotide sequence ID" value="NZ_JAQQWT010000007.1"/>
</dbReference>
<dbReference type="InterPro" id="IPR000182">
    <property type="entry name" value="GNAT_dom"/>
</dbReference>
<evidence type="ECO:0000313" key="2">
    <source>
        <dbReference type="EMBL" id="MFC0561700.1"/>
    </source>
</evidence>
<reference evidence="2 3" key="1">
    <citation type="submission" date="2024-09" db="EMBL/GenBank/DDBJ databases">
        <authorList>
            <person name="Sun Q."/>
            <person name="Mori K."/>
        </authorList>
    </citation>
    <scope>NUCLEOTIDE SEQUENCE [LARGE SCALE GENOMIC DNA]</scope>
    <source>
        <strain evidence="2 3">NCAIM B.02301</strain>
    </source>
</reference>
<dbReference type="Proteomes" id="UP001589833">
    <property type="component" value="Unassembled WGS sequence"/>
</dbReference>
<dbReference type="Gene3D" id="3.40.630.30">
    <property type="match status" value="1"/>
</dbReference>